<keyword evidence="4" id="KW-1185">Reference proteome</keyword>
<feature type="chain" id="PRO_5047295607" evidence="1">
    <location>
        <begin position="25"/>
        <end position="327"/>
    </location>
</feature>
<dbReference type="Pfam" id="PF13229">
    <property type="entry name" value="Beta_helix"/>
    <property type="match status" value="1"/>
</dbReference>
<dbReference type="PROSITE" id="PS51257">
    <property type="entry name" value="PROKAR_LIPOPROTEIN"/>
    <property type="match status" value="1"/>
</dbReference>
<dbReference type="EMBL" id="JASJND010000005">
    <property type="protein sequence ID" value="MDJ1114515.1"/>
    <property type="molecule type" value="Genomic_DNA"/>
</dbReference>
<gene>
    <name evidence="3" type="ORF">QNI14_08615</name>
</gene>
<accession>A0ABT6ZED0</accession>
<dbReference type="InterPro" id="IPR006626">
    <property type="entry name" value="PbH1"/>
</dbReference>
<dbReference type="RefSeq" id="WP_283716138.1">
    <property type="nucleotide sequence ID" value="NZ_JASJND010000005.1"/>
</dbReference>
<evidence type="ECO:0000259" key="2">
    <source>
        <dbReference type="Pfam" id="PF13229"/>
    </source>
</evidence>
<dbReference type="Gene3D" id="2.160.20.10">
    <property type="entry name" value="Single-stranded right-handed beta-helix, Pectin lyase-like"/>
    <property type="match status" value="1"/>
</dbReference>
<comment type="caution">
    <text evidence="3">The sequence shown here is derived from an EMBL/GenBank/DDBJ whole genome shotgun (WGS) entry which is preliminary data.</text>
</comment>
<name>A0ABT6ZED0_9MICO</name>
<evidence type="ECO:0000256" key="1">
    <source>
        <dbReference type="SAM" id="SignalP"/>
    </source>
</evidence>
<evidence type="ECO:0000313" key="4">
    <source>
        <dbReference type="Proteomes" id="UP001321481"/>
    </source>
</evidence>
<reference evidence="3 4" key="1">
    <citation type="submission" date="2023-05" db="EMBL/GenBank/DDBJ databases">
        <title>Microbacterium dauci sp.nov., Isolated from Carrot Rhizosphere Soil.</title>
        <authorList>
            <person name="Xiao Z."/>
            <person name="Zheng J."/>
        </authorList>
    </citation>
    <scope>NUCLEOTIDE SEQUENCE [LARGE SCALE GENOMIC DNA]</scope>
    <source>
        <strain evidence="3 4">LX3-4</strain>
    </source>
</reference>
<dbReference type="InterPro" id="IPR039448">
    <property type="entry name" value="Beta_helix"/>
</dbReference>
<feature type="domain" description="Right handed beta helix" evidence="2">
    <location>
        <begin position="103"/>
        <end position="302"/>
    </location>
</feature>
<dbReference type="SMART" id="SM00710">
    <property type="entry name" value="PbH1"/>
    <property type="match status" value="6"/>
</dbReference>
<feature type="signal peptide" evidence="1">
    <location>
        <begin position="1"/>
        <end position="24"/>
    </location>
</feature>
<keyword evidence="1" id="KW-0732">Signal</keyword>
<evidence type="ECO:0000313" key="3">
    <source>
        <dbReference type="EMBL" id="MDJ1114515.1"/>
    </source>
</evidence>
<dbReference type="InterPro" id="IPR012334">
    <property type="entry name" value="Pectin_lyas_fold"/>
</dbReference>
<proteinExistence type="predicted"/>
<dbReference type="InterPro" id="IPR011050">
    <property type="entry name" value="Pectin_lyase_fold/virulence"/>
</dbReference>
<protein>
    <submittedName>
        <fullName evidence="3">Right-handed parallel beta-helix repeat-containing protein</fullName>
    </submittedName>
</protein>
<dbReference type="SUPFAM" id="SSF51126">
    <property type="entry name" value="Pectin lyase-like"/>
    <property type="match status" value="1"/>
</dbReference>
<sequence length="327" mass="33016">MRVHRWLSSVVLGVAALGASGCGAVSPTVPDACPADAAFVGPNAEDLQDALDAATPGDVLALGDGRYDGRFTITVSGSAAAPIVLCGSRDVVLDGGATDTGYALHLDGASHWRIAGITVTGAAKGIVLDAAVDVRLADLAVEGTGEEAVHFRSASVRSALVDSDISRTGLTTPEYGEGVYIGSASSNWCRYSDCAADASDANTISGNRISDTAAEAIDVKEGTSGGIIRDNELSISADAVVDSVVDVKGNSWILRDNGVQHAAGIGIQVQSVADGWGEANILRGNTVDVPADAYAIDVASGARGTVIGCDNVTSDGAPLRTTVGCED</sequence>
<organism evidence="3 4">
    <name type="scientific">Microbacterium dauci</name>
    <dbReference type="NCBI Taxonomy" id="3048008"/>
    <lineage>
        <taxon>Bacteria</taxon>
        <taxon>Bacillati</taxon>
        <taxon>Actinomycetota</taxon>
        <taxon>Actinomycetes</taxon>
        <taxon>Micrococcales</taxon>
        <taxon>Microbacteriaceae</taxon>
        <taxon>Microbacterium</taxon>
    </lineage>
</organism>
<dbReference type="Proteomes" id="UP001321481">
    <property type="component" value="Unassembled WGS sequence"/>
</dbReference>